<name>A0A3S6QXV0_9LACO</name>
<keyword evidence="2 5" id="KW-0812">Transmembrane</keyword>
<evidence type="ECO:0000313" key="7">
    <source>
        <dbReference type="Proteomes" id="UP000324497"/>
    </source>
</evidence>
<gene>
    <name evidence="6" type="ORF">BSQ50_10310</name>
</gene>
<dbReference type="InterPro" id="IPR051328">
    <property type="entry name" value="T7SS_ABC-Transporter"/>
</dbReference>
<feature type="transmembrane region" description="Helical" evidence="5">
    <location>
        <begin position="16"/>
        <end position="36"/>
    </location>
</feature>
<keyword evidence="7" id="KW-1185">Reference proteome</keyword>
<dbReference type="NCBIfam" id="TIGR03062">
    <property type="entry name" value="pip_yhgE_Cterm"/>
    <property type="match status" value="1"/>
</dbReference>
<evidence type="ECO:0000256" key="5">
    <source>
        <dbReference type="SAM" id="Phobius"/>
    </source>
</evidence>
<sequence length="1002" mass="106044">MKMVKEEFKHMGEHKLLIATICAIMIIPFLYSVFFLKSVWDPYGNSGFLPVAVVNEDQTVAYNGKKMKVGEDLVKKLKKNDDLDWHFVSAKQAKYGISHKKYYMVVTIPKNFSKNATTVLDKTPKKMQLKYKTNDSLNYIGKVISEEGVKQLNTEVRKSVSTAYAKTMFATIKKVGKGFSTAAKGADKLKTGSNTLTDGINTYTAGVKKVNDGVIELQTGVVPLSSGVLKLTTGATALSSGVQEYTAGVAKVNTGTQKLNSSTGTLATGVGKLASGSTTLVSGLETLSSNSNSLNAANTKINNGLSELSSKTKNMPTQIAELKSGTEQLSSGISTLNSSVDGLLTDDNKTILNNLMNIGNELEQTDTSNLSQLVSSAKSLNDNESLKQLLNNTDSTSLTKLQSQLNDILTILDNISTIKTQLNTLMATILPTINGKTLGVSEAQQELTVISSNPSSFISGLMSGTITISSDSSLGASINAILGEIKNGDISQAKGPTVLAQVIGAQVKVMENQMNDYNSILSLQSKLQNTSLTDSDVSTIKAQIGLVNGVLNNKSDLLVLTKSASKITDAQIEQLNSISGAKTAYAANKDKLTNLLSSWDNLKSQISALNTGAQNINSGVETLNSSTPTLVSGINQLFNGSTQLTSGTEAYTAGVSSATSGASQLSSGLGTLNSNVPTLVSGVSQLASGTQTLSNNSSTLNSGASQLASGLTTLNNKVPTLTSGVNQLASGTSQLAANSDKLSTGSAKLTTGNKALAKALNKGAKQVNAVKTSNKTANMFAAPSNLKHSNYSKVPNYGYALAPYMLSVALFVGSLVFNLVYPIRRMSSDGTGTEWFLSKVSVGFLVATGNALIETIFMMVFGLVPMHLPSMIINALFFSYSAMFLIMFMSMLGNNPGRFLAMILLVIQLGACGGSFPIQITNGMNGFFQAINPFLPMTYSVLGFRQALNSGLGEHQVIVSVGVLSAFIIVCLFLLWLTMTTFVKKGIVTYEENKPDSNYPGN</sequence>
<dbReference type="EMBL" id="CP018180">
    <property type="protein sequence ID" value="AUJ32894.1"/>
    <property type="molecule type" value="Genomic_DNA"/>
</dbReference>
<dbReference type="KEGG" id="lng:BSQ50_10310"/>
<dbReference type="InterPro" id="IPR017500">
    <property type="entry name" value="Phage_infect_YhgE_N"/>
</dbReference>
<evidence type="ECO:0000256" key="4">
    <source>
        <dbReference type="ARBA" id="ARBA00023136"/>
    </source>
</evidence>
<evidence type="ECO:0000256" key="2">
    <source>
        <dbReference type="ARBA" id="ARBA00022692"/>
    </source>
</evidence>
<evidence type="ECO:0000256" key="3">
    <source>
        <dbReference type="ARBA" id="ARBA00022989"/>
    </source>
</evidence>
<comment type="subcellular location">
    <subcellularLocation>
        <location evidence="1">Membrane</location>
        <topology evidence="1">Multi-pass membrane protein</topology>
    </subcellularLocation>
</comment>
<dbReference type="NCBIfam" id="TIGR03057">
    <property type="entry name" value="xxxLxxG_by_4"/>
    <property type="match status" value="8"/>
</dbReference>
<reference evidence="6 7" key="1">
    <citation type="submission" date="2016-11" db="EMBL/GenBank/DDBJ databases">
        <title>Interaction between Lactobacillus species and yeast in water kefir.</title>
        <authorList>
            <person name="Behr J."/>
            <person name="Xu D."/>
            <person name="Vogel R.F."/>
        </authorList>
    </citation>
    <scope>NUCLEOTIDE SEQUENCE [LARGE SCALE GENOMIC DNA]</scope>
    <source>
        <strain evidence="6 7">TMW 1.1827</strain>
    </source>
</reference>
<feature type="transmembrane region" description="Helical" evidence="5">
    <location>
        <begin position="797"/>
        <end position="821"/>
    </location>
</feature>
<dbReference type="PANTHER" id="PTHR43077:SF5">
    <property type="entry name" value="PHAGE INFECTION PROTEIN"/>
    <property type="match status" value="1"/>
</dbReference>
<dbReference type="Gene3D" id="3.40.1710.10">
    <property type="entry name" value="abc type-2 transporter like domain"/>
    <property type="match status" value="1"/>
</dbReference>
<dbReference type="RefSeq" id="WP_148127137.1">
    <property type="nucleotide sequence ID" value="NZ_JBDNKE010000004.1"/>
</dbReference>
<dbReference type="InterPro" id="IPR023908">
    <property type="entry name" value="xxxLxxG_rpt"/>
</dbReference>
<keyword evidence="4 5" id="KW-0472">Membrane</keyword>
<feature type="transmembrane region" description="Helical" evidence="5">
    <location>
        <begin position="842"/>
        <end position="865"/>
    </location>
</feature>
<protein>
    <submittedName>
        <fullName evidence="6">Uncharacterized protein</fullName>
    </submittedName>
</protein>
<feature type="transmembrane region" description="Helical" evidence="5">
    <location>
        <begin position="871"/>
        <end position="892"/>
    </location>
</feature>
<keyword evidence="3 5" id="KW-1133">Transmembrane helix</keyword>
<accession>A0A3S6QXV0</accession>
<dbReference type="Proteomes" id="UP000324497">
    <property type="component" value="Chromosome"/>
</dbReference>
<dbReference type="AlphaFoldDB" id="A0A3S6QXV0"/>
<organism evidence="6 7">
    <name type="scientific">Liquorilactobacillus nagelii</name>
    <dbReference type="NCBI Taxonomy" id="82688"/>
    <lineage>
        <taxon>Bacteria</taxon>
        <taxon>Bacillati</taxon>
        <taxon>Bacillota</taxon>
        <taxon>Bacilli</taxon>
        <taxon>Lactobacillales</taxon>
        <taxon>Lactobacillaceae</taxon>
        <taxon>Liquorilactobacillus</taxon>
    </lineage>
</organism>
<dbReference type="InterPro" id="IPR017501">
    <property type="entry name" value="Phage_infect_YhgE_C"/>
</dbReference>
<dbReference type="NCBIfam" id="TIGR03061">
    <property type="entry name" value="pip_yhgE_Nterm"/>
    <property type="match status" value="1"/>
</dbReference>
<feature type="transmembrane region" description="Helical" evidence="5">
    <location>
        <begin position="957"/>
        <end position="977"/>
    </location>
</feature>
<dbReference type="Gene3D" id="1.10.287.950">
    <property type="entry name" value="Methyl-accepting chemotaxis protein"/>
    <property type="match status" value="1"/>
</dbReference>
<dbReference type="PANTHER" id="PTHR43077">
    <property type="entry name" value="TRANSPORT PERMEASE YVFS-RELATED"/>
    <property type="match status" value="1"/>
</dbReference>
<evidence type="ECO:0000313" key="6">
    <source>
        <dbReference type="EMBL" id="AUJ32894.1"/>
    </source>
</evidence>
<evidence type="ECO:0000256" key="1">
    <source>
        <dbReference type="ARBA" id="ARBA00004141"/>
    </source>
</evidence>
<feature type="transmembrane region" description="Helical" evidence="5">
    <location>
        <begin position="899"/>
        <end position="918"/>
    </location>
</feature>
<proteinExistence type="predicted"/>
<dbReference type="GO" id="GO:0016020">
    <property type="term" value="C:membrane"/>
    <property type="evidence" value="ECO:0007669"/>
    <property type="project" value="UniProtKB-SubCell"/>
</dbReference>